<keyword evidence="7" id="KW-1185">Reference proteome</keyword>
<dbReference type="PANTHER" id="PTHR30514">
    <property type="entry name" value="GLUCOKINASE"/>
    <property type="match status" value="1"/>
</dbReference>
<dbReference type="InterPro" id="IPR047640">
    <property type="entry name" value="RpiR-like"/>
</dbReference>
<keyword evidence="2" id="KW-0238">DNA-binding</keyword>
<evidence type="ECO:0000259" key="5">
    <source>
        <dbReference type="PROSITE" id="PS51464"/>
    </source>
</evidence>
<proteinExistence type="predicted"/>
<keyword evidence="1" id="KW-0805">Transcription regulation</keyword>
<evidence type="ECO:0000259" key="4">
    <source>
        <dbReference type="PROSITE" id="PS51071"/>
    </source>
</evidence>
<evidence type="ECO:0000256" key="1">
    <source>
        <dbReference type="ARBA" id="ARBA00023015"/>
    </source>
</evidence>
<dbReference type="InterPro" id="IPR036388">
    <property type="entry name" value="WH-like_DNA-bd_sf"/>
</dbReference>
<dbReference type="InterPro" id="IPR001347">
    <property type="entry name" value="SIS_dom"/>
</dbReference>
<sequence length="243" mass="28224">MDLSKLENRYSLNESEILVLRFILEDLDRALKFGIKEIAKNNYCSTTVIVNLAKKMKYSGFTDMIYNLKFIYENKYSENNNENEIFKLNLNNKYHIYNENKDSFNKIKEMLELNKKNLILLYGVGFSEIIAKYFQLKLLNNGYLSIFSNQHQNYEATNLAPKVVILVSKSGETGSALTILKKARNSGAKIIVFTNELRNTMGELADITFRLSDTNKLDDRNIDGNEFFPNCLFCFEMIVEFLK</sequence>
<evidence type="ECO:0000256" key="3">
    <source>
        <dbReference type="ARBA" id="ARBA00023163"/>
    </source>
</evidence>
<dbReference type="Pfam" id="PF01380">
    <property type="entry name" value="SIS"/>
    <property type="match status" value="1"/>
</dbReference>
<dbReference type="PROSITE" id="PS51464">
    <property type="entry name" value="SIS"/>
    <property type="match status" value="1"/>
</dbReference>
<dbReference type="Gene3D" id="1.10.10.10">
    <property type="entry name" value="Winged helix-like DNA-binding domain superfamily/Winged helix DNA-binding domain"/>
    <property type="match status" value="1"/>
</dbReference>
<dbReference type="InterPro" id="IPR035472">
    <property type="entry name" value="RpiR-like_SIS"/>
</dbReference>
<dbReference type="Gene3D" id="3.40.50.10490">
    <property type="entry name" value="Glucose-6-phosphate isomerase like protein, domain 1"/>
    <property type="match status" value="1"/>
</dbReference>
<dbReference type="CDD" id="cd05013">
    <property type="entry name" value="SIS_RpiR"/>
    <property type="match status" value="1"/>
</dbReference>
<keyword evidence="3" id="KW-0804">Transcription</keyword>
<dbReference type="InterPro" id="IPR000281">
    <property type="entry name" value="HTH_RpiR"/>
</dbReference>
<feature type="domain" description="HTH rpiR-type" evidence="4">
    <location>
        <begin position="1"/>
        <end position="75"/>
    </location>
</feature>
<dbReference type="SUPFAM" id="SSF53697">
    <property type="entry name" value="SIS domain"/>
    <property type="match status" value="1"/>
</dbReference>
<dbReference type="PROSITE" id="PS51071">
    <property type="entry name" value="HTH_RPIR"/>
    <property type="match status" value="1"/>
</dbReference>
<evidence type="ECO:0000313" key="7">
    <source>
        <dbReference type="Proteomes" id="UP001279681"/>
    </source>
</evidence>
<accession>A0ABU4W8U8</accession>
<dbReference type="EMBL" id="JAVIKH010000001">
    <property type="protein sequence ID" value="MDX8334928.1"/>
    <property type="molecule type" value="Genomic_DNA"/>
</dbReference>
<dbReference type="Pfam" id="PF01418">
    <property type="entry name" value="HTH_6"/>
    <property type="match status" value="1"/>
</dbReference>
<evidence type="ECO:0000256" key="2">
    <source>
        <dbReference type="ARBA" id="ARBA00023125"/>
    </source>
</evidence>
<dbReference type="Proteomes" id="UP001279681">
    <property type="component" value="Unassembled WGS sequence"/>
</dbReference>
<organism evidence="6 7">
    <name type="scientific">Candidatus Cetobacterium colombiensis</name>
    <dbReference type="NCBI Taxonomy" id="3073100"/>
    <lineage>
        <taxon>Bacteria</taxon>
        <taxon>Fusobacteriati</taxon>
        <taxon>Fusobacteriota</taxon>
        <taxon>Fusobacteriia</taxon>
        <taxon>Fusobacteriales</taxon>
        <taxon>Fusobacteriaceae</taxon>
        <taxon>Cetobacterium</taxon>
    </lineage>
</organism>
<comment type="caution">
    <text evidence="6">The sequence shown here is derived from an EMBL/GenBank/DDBJ whole genome shotgun (WGS) entry which is preliminary data.</text>
</comment>
<reference evidence="7" key="1">
    <citation type="submission" date="2023-07" db="EMBL/GenBank/DDBJ databases">
        <authorList>
            <person name="Colorado M.A."/>
            <person name="Villamil L.M."/>
            <person name="Melo J.F."/>
            <person name="Rodriguez J.A."/>
            <person name="Ruiz R.Y."/>
        </authorList>
    </citation>
    <scope>NUCLEOTIDE SEQUENCE [LARGE SCALE GENOMIC DNA]</scope>
    <source>
        <strain evidence="7">C33</strain>
    </source>
</reference>
<gene>
    <name evidence="6" type="ORF">RFV38_00190</name>
</gene>
<feature type="domain" description="SIS" evidence="5">
    <location>
        <begin position="107"/>
        <end position="243"/>
    </location>
</feature>
<protein>
    <submittedName>
        <fullName evidence="6">MurR/RpiR family transcriptional regulator</fullName>
    </submittedName>
</protein>
<name>A0ABU4W8U8_9FUSO</name>
<dbReference type="InterPro" id="IPR046348">
    <property type="entry name" value="SIS_dom_sf"/>
</dbReference>
<dbReference type="PANTHER" id="PTHR30514:SF21">
    <property type="entry name" value="RPIR-FAMILY TRANSCRIPTIONAL REGULATOR"/>
    <property type="match status" value="1"/>
</dbReference>
<dbReference type="SUPFAM" id="SSF46689">
    <property type="entry name" value="Homeodomain-like"/>
    <property type="match status" value="1"/>
</dbReference>
<dbReference type="InterPro" id="IPR009057">
    <property type="entry name" value="Homeodomain-like_sf"/>
</dbReference>
<evidence type="ECO:0000313" key="6">
    <source>
        <dbReference type="EMBL" id="MDX8334928.1"/>
    </source>
</evidence>
<dbReference type="RefSeq" id="WP_320312341.1">
    <property type="nucleotide sequence ID" value="NZ_JAVIKH010000001.1"/>
</dbReference>